<dbReference type="PANTHER" id="PTHR43459:SF1">
    <property type="entry name" value="EG:BACN32G11.4 PROTEIN"/>
    <property type="match status" value="1"/>
</dbReference>
<dbReference type="CDD" id="cd06558">
    <property type="entry name" value="crotonase-like"/>
    <property type="match status" value="1"/>
</dbReference>
<dbReference type="AlphaFoldDB" id="A0A3N6MM83"/>
<evidence type="ECO:0000256" key="1">
    <source>
        <dbReference type="RuleBase" id="RU003707"/>
    </source>
</evidence>
<comment type="caution">
    <text evidence="2">The sequence shown here is derived from an EMBL/GenBank/DDBJ whole genome shotgun (WGS) entry which is preliminary data.</text>
</comment>
<dbReference type="InterPro" id="IPR014748">
    <property type="entry name" value="Enoyl-CoA_hydra_C"/>
</dbReference>
<reference evidence="2 3" key="1">
    <citation type="submission" date="2018-10" db="EMBL/GenBank/DDBJ databases">
        <title>Natrarchaeobius chitinivorans gen. nov., sp. nov., and Natrarchaeobius haloalkaliphilus sp. nov., alkaliphilic, chitin-utilizing haloarchaea from hypersaline alkaline lakes.</title>
        <authorList>
            <person name="Sorokin D.Y."/>
            <person name="Elcheninov A.G."/>
            <person name="Kostrikina N.A."/>
            <person name="Bale N.J."/>
            <person name="Sinninghe Damste J.S."/>
            <person name="Khijniak T.V."/>
            <person name="Kublanov I.V."/>
            <person name="Toshchakov S.V."/>
        </authorList>
    </citation>
    <scope>NUCLEOTIDE SEQUENCE [LARGE SCALE GENOMIC DNA]</scope>
    <source>
        <strain evidence="2 3">AArcht4T</strain>
    </source>
</reference>
<dbReference type="GO" id="GO:0003824">
    <property type="term" value="F:catalytic activity"/>
    <property type="evidence" value="ECO:0007669"/>
    <property type="project" value="InterPro"/>
</dbReference>
<evidence type="ECO:0000313" key="2">
    <source>
        <dbReference type="EMBL" id="RQG95546.1"/>
    </source>
</evidence>
<dbReference type="InterPro" id="IPR029045">
    <property type="entry name" value="ClpP/crotonase-like_dom_sf"/>
</dbReference>
<protein>
    <submittedName>
        <fullName evidence="2">Enoyl-CoA hydratase</fullName>
    </submittedName>
</protein>
<dbReference type="InterPro" id="IPR001753">
    <property type="entry name" value="Enoyl-CoA_hydra/iso"/>
</dbReference>
<keyword evidence="3" id="KW-1185">Reference proteome</keyword>
<proteinExistence type="inferred from homology"/>
<dbReference type="Proteomes" id="UP000282323">
    <property type="component" value="Unassembled WGS sequence"/>
</dbReference>
<comment type="similarity">
    <text evidence="1">Belongs to the enoyl-CoA hydratase/isomerase family.</text>
</comment>
<dbReference type="PROSITE" id="PS00166">
    <property type="entry name" value="ENOYL_COA_HYDRATASE"/>
    <property type="match status" value="1"/>
</dbReference>
<dbReference type="EMBL" id="REGA01000005">
    <property type="protein sequence ID" value="RQG95546.1"/>
    <property type="molecule type" value="Genomic_DNA"/>
</dbReference>
<accession>A0A3N6MM83</accession>
<dbReference type="InterPro" id="IPR018376">
    <property type="entry name" value="Enoyl-CoA_hyd/isom_CS"/>
</dbReference>
<dbReference type="PANTHER" id="PTHR43459">
    <property type="entry name" value="ENOYL-COA HYDRATASE"/>
    <property type="match status" value="1"/>
</dbReference>
<name>A0A3N6MM83_NATCH</name>
<evidence type="ECO:0000313" key="3">
    <source>
        <dbReference type="Proteomes" id="UP000282323"/>
    </source>
</evidence>
<dbReference type="Pfam" id="PF00378">
    <property type="entry name" value="ECH_1"/>
    <property type="match status" value="1"/>
</dbReference>
<dbReference type="Gene3D" id="1.10.12.10">
    <property type="entry name" value="Lyase 2-enoyl-coa Hydratase, Chain A, domain 2"/>
    <property type="match status" value="1"/>
</dbReference>
<dbReference type="Gene3D" id="3.90.226.10">
    <property type="entry name" value="2-enoyl-CoA Hydratase, Chain A, domain 1"/>
    <property type="match status" value="1"/>
</dbReference>
<dbReference type="SUPFAM" id="SSF52096">
    <property type="entry name" value="ClpP/crotonase"/>
    <property type="match status" value="1"/>
</dbReference>
<sequence>MSMPNDLVTMRFDEGVATVELNDPAKYNALSRDLVADLQAGLDAVEKSDARCVVVRGANGAFSAGGDVQKMKERHERDTIDISAEIRDLERTTSAVITRLATFPLPVVAAIDGPAVGAGATLALACDVQLASEDAKIGFSFRNVGLAIDSATSYLLPRVVGENVAKELVFTGEIVDADRALDLGLVNHVYKTDEFSDAVDEFVDTVASGPTVALVEDKKLIREGLEKSIDHAVTDEAMAQGIALTTADHEEGVEAFLEGRDPSFSGK</sequence>
<organism evidence="2 3">
    <name type="scientific">Natrarchaeobius chitinivorans</name>
    <dbReference type="NCBI Taxonomy" id="1679083"/>
    <lineage>
        <taxon>Archaea</taxon>
        <taxon>Methanobacteriati</taxon>
        <taxon>Methanobacteriota</taxon>
        <taxon>Stenosarchaea group</taxon>
        <taxon>Halobacteria</taxon>
        <taxon>Halobacteriales</taxon>
        <taxon>Natrialbaceae</taxon>
        <taxon>Natrarchaeobius</taxon>
    </lineage>
</organism>
<gene>
    <name evidence="2" type="ORF">EA473_08255</name>
</gene>